<accession>A0ABP0NGB5</accession>
<evidence type="ECO:0000313" key="7">
    <source>
        <dbReference type="EMBL" id="CAK9061434.1"/>
    </source>
</evidence>
<dbReference type="SMART" id="SM00864">
    <property type="entry name" value="Tubulin"/>
    <property type="match status" value="1"/>
</dbReference>
<dbReference type="SUPFAM" id="SSF55307">
    <property type="entry name" value="Tubulin C-terminal domain-like"/>
    <property type="match status" value="1"/>
</dbReference>
<evidence type="ECO:0000259" key="6">
    <source>
        <dbReference type="SMART" id="SM00864"/>
    </source>
</evidence>
<keyword evidence="8" id="KW-1185">Reference proteome</keyword>
<dbReference type="SUPFAM" id="SSF52490">
    <property type="entry name" value="Tubulin nucleotide-binding domain-like"/>
    <property type="match status" value="1"/>
</dbReference>
<evidence type="ECO:0000256" key="4">
    <source>
        <dbReference type="ARBA" id="ARBA00023134"/>
    </source>
</evidence>
<name>A0ABP0NGB5_9DINO</name>
<comment type="similarity">
    <text evidence="1 5">Belongs to the tubulin family.</text>
</comment>
<dbReference type="InterPro" id="IPR017975">
    <property type="entry name" value="Tubulin_CS"/>
</dbReference>
<dbReference type="InterPro" id="IPR000217">
    <property type="entry name" value="Tubulin"/>
</dbReference>
<dbReference type="Gene3D" id="1.10.287.600">
    <property type="entry name" value="Helix hairpin bin"/>
    <property type="match status" value="1"/>
</dbReference>
<dbReference type="EMBL" id="CAXAMM010027735">
    <property type="protein sequence ID" value="CAK9061434.1"/>
    <property type="molecule type" value="Genomic_DNA"/>
</dbReference>
<dbReference type="PROSITE" id="PS00227">
    <property type="entry name" value="TUBULIN"/>
    <property type="match status" value="1"/>
</dbReference>
<reference evidence="7 8" key="1">
    <citation type="submission" date="2024-02" db="EMBL/GenBank/DDBJ databases">
        <authorList>
            <person name="Chen Y."/>
            <person name="Shah S."/>
            <person name="Dougan E. K."/>
            <person name="Thang M."/>
            <person name="Chan C."/>
        </authorList>
    </citation>
    <scope>NUCLEOTIDE SEQUENCE [LARGE SCALE GENOMIC DNA]</scope>
</reference>
<dbReference type="Pfam" id="PF00091">
    <property type="entry name" value="Tubulin"/>
    <property type="match status" value="1"/>
</dbReference>
<evidence type="ECO:0000256" key="5">
    <source>
        <dbReference type="RuleBase" id="RU000352"/>
    </source>
</evidence>
<keyword evidence="3 5" id="KW-0547">Nucleotide-binding</keyword>
<keyword evidence="4 5" id="KW-0342">GTP-binding</keyword>
<dbReference type="Gene3D" id="3.40.50.1440">
    <property type="entry name" value="Tubulin/FtsZ, GTPase domain"/>
    <property type="match status" value="1"/>
</dbReference>
<evidence type="ECO:0000313" key="8">
    <source>
        <dbReference type="Proteomes" id="UP001642464"/>
    </source>
</evidence>
<comment type="caution">
    <text evidence="7">The sequence shown here is derived from an EMBL/GenBank/DDBJ whole genome shotgun (WGS) entry which is preliminary data.</text>
</comment>
<proteinExistence type="inferred from homology"/>
<evidence type="ECO:0000256" key="1">
    <source>
        <dbReference type="ARBA" id="ARBA00009636"/>
    </source>
</evidence>
<keyword evidence="2 5" id="KW-0493">Microtubule</keyword>
<dbReference type="InterPro" id="IPR008280">
    <property type="entry name" value="Tub_FtsZ_C"/>
</dbReference>
<gene>
    <name evidence="7" type="ORF">SCF082_LOCUS32174</name>
</gene>
<protein>
    <submittedName>
        <fullName evidence="7">Tubulin delta chain (Delta-tubulin)</fullName>
    </submittedName>
</protein>
<feature type="domain" description="Tubulin/FtsZ GTPase" evidence="6">
    <location>
        <begin position="42"/>
        <end position="232"/>
    </location>
</feature>
<dbReference type="InterPro" id="IPR003008">
    <property type="entry name" value="Tubulin_FtsZ_GTPase"/>
</dbReference>
<dbReference type="PRINTS" id="PR01161">
    <property type="entry name" value="TUBULIN"/>
</dbReference>
<evidence type="ECO:0000256" key="3">
    <source>
        <dbReference type="ARBA" id="ARBA00022741"/>
    </source>
</evidence>
<evidence type="ECO:0000256" key="2">
    <source>
        <dbReference type="ARBA" id="ARBA00022701"/>
    </source>
</evidence>
<dbReference type="PANTHER" id="PTHR11588">
    <property type="entry name" value="TUBULIN"/>
    <property type="match status" value="1"/>
</dbReference>
<dbReference type="InterPro" id="IPR036525">
    <property type="entry name" value="Tubulin/FtsZ_GTPase_sf"/>
</dbReference>
<dbReference type="InterPro" id="IPR023123">
    <property type="entry name" value="Tubulin_C"/>
</dbReference>
<organism evidence="7 8">
    <name type="scientific">Durusdinium trenchii</name>
    <dbReference type="NCBI Taxonomy" id="1381693"/>
    <lineage>
        <taxon>Eukaryota</taxon>
        <taxon>Sar</taxon>
        <taxon>Alveolata</taxon>
        <taxon>Dinophyceae</taxon>
        <taxon>Suessiales</taxon>
        <taxon>Symbiodiniaceae</taxon>
        <taxon>Durusdinium</taxon>
    </lineage>
</organism>
<dbReference type="Proteomes" id="UP001642464">
    <property type="component" value="Unassembled WGS sequence"/>
</dbReference>
<sequence>MSTVFLHVGQAGCQIGEALWPALFQERPGYTDFFAPRLLPCPRAILVDAEPKVVEKIAASSDGYSFDPRSVATAQSGRGGNFALGYTGGHSTPSAVSALDGAAEPLWTRALNAMRLQVEACHGGHLGTLMSYSLGGGTGSGLGSRLLEEVRDAYPKMPLLVTPVLPISSGENPMQCYNVLLSLSWLQDLADGVLLYENDSLMALSEAEQASGASGFESTSLASMNGIIARDLIPHLCPDQVCDLSELLSVAPVGSMKFAQLFSAGVKPPRYETQTTTKAVLEALGGTVRLRSRGDGNVLAARCVVRGLADLRGLKTELLERLGGTVSWQPNPIDLQFSPQALRSTPTTRVSILLNWKRVAKPLREAHQQACRKYSSRMFLHWYESYGFGAEDFAEAFETLETIITTYDSA</sequence>